<protein>
    <recommendedName>
        <fullName evidence="3">Phage tail assembly chaperone</fullName>
    </recommendedName>
</protein>
<evidence type="ECO:0000313" key="1">
    <source>
        <dbReference type="EMBL" id="GHC22290.1"/>
    </source>
</evidence>
<evidence type="ECO:0000313" key="2">
    <source>
        <dbReference type="Proteomes" id="UP000658305"/>
    </source>
</evidence>
<organism evidence="1 2">
    <name type="scientific">Gemmobacter nanjingensis</name>
    <dbReference type="NCBI Taxonomy" id="488454"/>
    <lineage>
        <taxon>Bacteria</taxon>
        <taxon>Pseudomonadati</taxon>
        <taxon>Pseudomonadota</taxon>
        <taxon>Alphaproteobacteria</taxon>
        <taxon>Rhodobacterales</taxon>
        <taxon>Paracoccaceae</taxon>
        <taxon>Gemmobacter</taxon>
    </lineage>
</organism>
<dbReference type="RefSeq" id="WP_189380996.1">
    <property type="nucleotide sequence ID" value="NZ_BMYI01000005.1"/>
</dbReference>
<dbReference type="Proteomes" id="UP000658305">
    <property type="component" value="Unassembled WGS sequence"/>
</dbReference>
<evidence type="ECO:0008006" key="3">
    <source>
        <dbReference type="Google" id="ProtNLM"/>
    </source>
</evidence>
<dbReference type="EMBL" id="BMYI01000005">
    <property type="protein sequence ID" value="GHC22290.1"/>
    <property type="molecule type" value="Genomic_DNA"/>
</dbReference>
<proteinExistence type="predicted"/>
<name>A0ABQ3FFH4_9RHOB</name>
<keyword evidence="2" id="KW-1185">Reference proteome</keyword>
<dbReference type="Pfam" id="PF08748">
    <property type="entry name" value="Phage_TAC_4"/>
    <property type="match status" value="1"/>
</dbReference>
<sequence>MFKLLQKPEFSHTVKLSVPVDGGHDTQTFTARFRALPVSEVTAHDTMTAEGTATYLREILTGWEGVVDDAGEEIAFNDANRDRMIDLPFVRVALLETYNAAMLGAKRGN</sequence>
<gene>
    <name evidence="1" type="ORF">GCM10007291_22110</name>
</gene>
<comment type="caution">
    <text evidence="1">The sequence shown here is derived from an EMBL/GenBank/DDBJ whole genome shotgun (WGS) entry which is preliminary data.</text>
</comment>
<reference evidence="2" key="1">
    <citation type="journal article" date="2019" name="Int. J. Syst. Evol. Microbiol.">
        <title>The Global Catalogue of Microorganisms (GCM) 10K type strain sequencing project: providing services to taxonomists for standard genome sequencing and annotation.</title>
        <authorList>
            <consortium name="The Broad Institute Genomics Platform"/>
            <consortium name="The Broad Institute Genome Sequencing Center for Infectious Disease"/>
            <person name="Wu L."/>
            <person name="Ma J."/>
        </authorList>
    </citation>
    <scope>NUCLEOTIDE SEQUENCE [LARGE SCALE GENOMIC DNA]</scope>
    <source>
        <strain evidence="2">KCTC 23298</strain>
    </source>
</reference>
<dbReference type="InterPro" id="IPR014859">
    <property type="entry name" value="Phage_TAC_4"/>
</dbReference>
<accession>A0ABQ3FFH4</accession>